<reference evidence="1 2" key="1">
    <citation type="journal article" date="2014" name="Int. J. Syst. Evol. Microbiol.">
        <title>Nitrososphaera viennensis gen. nov., sp. nov., an aerobic and mesophilic, ammonia-oxidizing archaeon from soil and a member of the archaeal phylum Thaumarchaeota.</title>
        <authorList>
            <person name="Stieglmeier M."/>
            <person name="Klingl A."/>
            <person name="Alves R.J."/>
            <person name="Rittmann S.K."/>
            <person name="Melcher M."/>
            <person name="Leisch N."/>
            <person name="Schleper C."/>
        </authorList>
    </citation>
    <scope>NUCLEOTIDE SEQUENCE [LARGE SCALE GENOMIC DNA]</scope>
    <source>
        <strain evidence="1">EN76</strain>
    </source>
</reference>
<keyword evidence="2" id="KW-1185">Reference proteome</keyword>
<proteinExistence type="predicted"/>
<sequence>MHVGELSLEWLVKSHNDILIAALLEAEKPLDWYVREGMPVPNEETWRQMIIKVQLIMSMVKDASGYLGDFKHLSVQHELAVVRLFPVGRKKVLCIVSKPEPESKIIGLIREFITRINDL</sequence>
<evidence type="ECO:0000313" key="1">
    <source>
        <dbReference type="EMBL" id="AIC17257.1"/>
    </source>
</evidence>
<dbReference type="Proteomes" id="UP000027093">
    <property type="component" value="Chromosome"/>
</dbReference>
<accession>A0A060HW53</accession>
<evidence type="ECO:0000313" key="2">
    <source>
        <dbReference type="Proteomes" id="UP000027093"/>
    </source>
</evidence>
<dbReference type="AlphaFoldDB" id="A0A060HW53"/>
<dbReference type="STRING" id="926571.NVIE_029800"/>
<gene>
    <name evidence="1" type="ORF">NVIE_029800</name>
</gene>
<dbReference type="GeneID" id="30683812"/>
<dbReference type="KEGG" id="nvn:NVIE_029800"/>
<organism evidence="1 2">
    <name type="scientific">Nitrososphaera viennensis EN76</name>
    <dbReference type="NCBI Taxonomy" id="926571"/>
    <lineage>
        <taxon>Archaea</taxon>
        <taxon>Nitrososphaerota</taxon>
        <taxon>Nitrososphaeria</taxon>
        <taxon>Nitrososphaerales</taxon>
        <taxon>Nitrososphaeraceae</taxon>
        <taxon>Nitrososphaera</taxon>
    </lineage>
</organism>
<name>A0A060HW53_9ARCH</name>
<dbReference type="EMBL" id="CP007536">
    <property type="protein sequence ID" value="AIC17257.1"/>
    <property type="molecule type" value="Genomic_DNA"/>
</dbReference>
<dbReference type="RefSeq" id="WP_075055851.1">
    <property type="nucleotide sequence ID" value="NZ_CP007536.1"/>
</dbReference>
<protein>
    <recommendedName>
        <fullName evidence="3">Roadblock/LAMTOR2 domain-containing protein</fullName>
    </recommendedName>
</protein>
<dbReference type="HOGENOM" id="CLU_2091190_0_0_2"/>
<dbReference type="OrthoDB" id="379955at2157"/>
<evidence type="ECO:0008006" key="3">
    <source>
        <dbReference type="Google" id="ProtNLM"/>
    </source>
</evidence>